<dbReference type="EMBL" id="FQUZ01000036">
    <property type="protein sequence ID" value="SHF70590.1"/>
    <property type="molecule type" value="Genomic_DNA"/>
</dbReference>
<keyword evidence="3" id="KW-1185">Reference proteome</keyword>
<sequence length="315" mass="35619">MYHEKIASRSESITLDGYPCHVRIWDDADARAGAPRTPVLLLHGWMDVGASWQFLVDAWAQQQPALLQHYRLIAPDWRGFGQSLPDAPWQAAPRSYFFPDYLADLDCLLNHYAPSTAHLIGHSMGANIALMYAGVRPQRVRCLVALEGFGLPATQPSQAPTRYAQWLDELAQQREGASLVKPYASLEAVAQRLMRNNPRLPLPKALWLAQHWAAPDAQGQWHIRAHAAHRIVNPQLYRVEEVLHLYRQITAPVLAVEASDDSLGLFWKGQLTLAEYHQRLTAIPQCQTALITDAGHMLHHDQPEQLVHWLEGFLR</sequence>
<dbReference type="Gene3D" id="3.40.50.1820">
    <property type="entry name" value="alpha/beta hydrolase"/>
    <property type="match status" value="1"/>
</dbReference>
<dbReference type="PANTHER" id="PTHR43798">
    <property type="entry name" value="MONOACYLGLYCEROL LIPASE"/>
    <property type="match status" value="1"/>
</dbReference>
<feature type="domain" description="AB hydrolase-1" evidence="1">
    <location>
        <begin position="38"/>
        <end position="302"/>
    </location>
</feature>
<dbReference type="OrthoDB" id="149912at2"/>
<dbReference type="SUPFAM" id="SSF53474">
    <property type="entry name" value="alpha/beta-Hydrolases"/>
    <property type="match status" value="1"/>
</dbReference>
<reference evidence="2 3" key="1">
    <citation type="submission" date="2016-11" db="EMBL/GenBank/DDBJ databases">
        <authorList>
            <person name="Jaros S."/>
            <person name="Januszkiewicz K."/>
            <person name="Wedrychowicz H."/>
        </authorList>
    </citation>
    <scope>NUCLEOTIDE SEQUENCE [LARGE SCALE GENOMIC DNA]</scope>
    <source>
        <strain evidence="2 3">DSM 16112</strain>
    </source>
</reference>
<gene>
    <name evidence="2" type="ORF">SAMN02745117_02466</name>
</gene>
<organism evidence="2 3">
    <name type="scientific">Lampropedia hyalina DSM 16112</name>
    <dbReference type="NCBI Taxonomy" id="1122156"/>
    <lineage>
        <taxon>Bacteria</taxon>
        <taxon>Pseudomonadati</taxon>
        <taxon>Pseudomonadota</taxon>
        <taxon>Betaproteobacteria</taxon>
        <taxon>Burkholderiales</taxon>
        <taxon>Comamonadaceae</taxon>
        <taxon>Lampropedia</taxon>
    </lineage>
</organism>
<dbReference type="Proteomes" id="UP000184327">
    <property type="component" value="Unassembled WGS sequence"/>
</dbReference>
<name>A0A1M5DUI7_9BURK</name>
<dbReference type="STRING" id="1122156.SAMN02745117_02466"/>
<protein>
    <submittedName>
        <fullName evidence="2">Pimeloyl-ACP methyl ester carboxylesterase</fullName>
    </submittedName>
</protein>
<evidence type="ECO:0000259" key="1">
    <source>
        <dbReference type="Pfam" id="PF00561"/>
    </source>
</evidence>
<dbReference type="Pfam" id="PF00561">
    <property type="entry name" value="Abhydrolase_1"/>
    <property type="match status" value="1"/>
</dbReference>
<dbReference type="GO" id="GO:0003824">
    <property type="term" value="F:catalytic activity"/>
    <property type="evidence" value="ECO:0007669"/>
    <property type="project" value="InterPro"/>
</dbReference>
<dbReference type="PRINTS" id="PR00412">
    <property type="entry name" value="EPOXHYDRLASE"/>
</dbReference>
<evidence type="ECO:0000313" key="2">
    <source>
        <dbReference type="EMBL" id="SHF70590.1"/>
    </source>
</evidence>
<evidence type="ECO:0000313" key="3">
    <source>
        <dbReference type="Proteomes" id="UP000184327"/>
    </source>
</evidence>
<dbReference type="GO" id="GO:0016020">
    <property type="term" value="C:membrane"/>
    <property type="evidence" value="ECO:0007669"/>
    <property type="project" value="TreeGrafter"/>
</dbReference>
<dbReference type="AlphaFoldDB" id="A0A1M5DUI7"/>
<dbReference type="InterPro" id="IPR000639">
    <property type="entry name" value="Epox_hydrolase-like"/>
</dbReference>
<dbReference type="PANTHER" id="PTHR43798:SF33">
    <property type="entry name" value="HYDROLASE, PUTATIVE (AFU_ORTHOLOGUE AFUA_2G14860)-RELATED"/>
    <property type="match status" value="1"/>
</dbReference>
<dbReference type="PRINTS" id="PR00111">
    <property type="entry name" value="ABHYDROLASE"/>
</dbReference>
<dbReference type="InterPro" id="IPR029058">
    <property type="entry name" value="AB_hydrolase_fold"/>
</dbReference>
<dbReference type="InterPro" id="IPR000073">
    <property type="entry name" value="AB_hydrolase_1"/>
</dbReference>
<dbReference type="InterPro" id="IPR050266">
    <property type="entry name" value="AB_hydrolase_sf"/>
</dbReference>
<proteinExistence type="predicted"/>
<accession>A0A1M5DUI7</accession>
<dbReference type="RefSeq" id="WP_073356974.1">
    <property type="nucleotide sequence ID" value="NZ_FQUZ01000036.1"/>
</dbReference>